<dbReference type="AlphaFoldDB" id="A0AAU9V5X5"/>
<keyword evidence="3" id="KW-1185">Reference proteome</keyword>
<name>A0AAU9V5X5_EUPED</name>
<accession>A0AAU9V5X5</accession>
<protein>
    <submittedName>
        <fullName evidence="2">Uncharacterized protein</fullName>
    </submittedName>
</protein>
<dbReference type="EMBL" id="CAKOGL010000028">
    <property type="protein sequence ID" value="CAH2105622.1"/>
    <property type="molecule type" value="Genomic_DNA"/>
</dbReference>
<comment type="caution">
    <text evidence="2">The sequence shown here is derived from an EMBL/GenBank/DDBJ whole genome shotgun (WGS) entry which is preliminary data.</text>
</comment>
<feature type="compositionally biased region" description="Low complexity" evidence="1">
    <location>
        <begin position="434"/>
        <end position="447"/>
    </location>
</feature>
<reference evidence="2" key="1">
    <citation type="submission" date="2022-03" db="EMBL/GenBank/DDBJ databases">
        <authorList>
            <person name="Tunstrom K."/>
        </authorList>
    </citation>
    <scope>NUCLEOTIDE SEQUENCE</scope>
</reference>
<evidence type="ECO:0000256" key="1">
    <source>
        <dbReference type="SAM" id="MobiDB-lite"/>
    </source>
</evidence>
<evidence type="ECO:0000313" key="2">
    <source>
        <dbReference type="EMBL" id="CAH2105622.1"/>
    </source>
</evidence>
<feature type="region of interest" description="Disordered" evidence="1">
    <location>
        <begin position="414"/>
        <end position="447"/>
    </location>
</feature>
<proteinExistence type="predicted"/>
<dbReference type="Proteomes" id="UP001153954">
    <property type="component" value="Unassembled WGS sequence"/>
</dbReference>
<gene>
    <name evidence="2" type="ORF">EEDITHA_LOCUS19861</name>
</gene>
<feature type="compositionally biased region" description="Basic and acidic residues" evidence="1">
    <location>
        <begin position="419"/>
        <end position="433"/>
    </location>
</feature>
<sequence>MSDQNVNTNKSKNKRRNSAKDADVTCWNCFTSEDYDNDLEPVTLPKVRQENREKLKVYSFLASELSKPKTVSLKQKVSEHYSVGKKIDEKLKKTQANVPELSRTIEEISKKDESTKSSILEKNTPEKKIIDKIEPYFINREIKDNLVPEDVTDDGASLNLVRKESLSKVILEPPSSFSNASQCLNTETKHHQVNISNVSEKNSTDILPTRTNSEDFGADQLIKKLSLNTDSKDENKNTSVTSLENEKIVAEISQPLKSDKTSNKSNIPIRSPKLLPKTEKNEFIVTKIPVLQKQTSPKYSPIKIFRDKSKDQSVGKNNFTPESKIPVKEKTSVSLNNSKETNESMNEVFVKKYDDKNKIDMLPSGTSLTDYKSSEEQTTDQDANVKIVHRVQIKTSTPKDKEIQKNIFHGEISIPSVQTREDCDMKKDVDKSDNSSSNFSESGYAGSSSTVQDFCVNENIIKNQILDAKNTDKTLINQKIAGTKNINSSLPVLDTHNKKQLRTSTTSLFAGNEQAKSMRSRTLPVAPRSVSFEGTHYK</sequence>
<feature type="region of interest" description="Disordered" evidence="1">
    <location>
        <begin position="1"/>
        <end position="21"/>
    </location>
</feature>
<evidence type="ECO:0000313" key="3">
    <source>
        <dbReference type="Proteomes" id="UP001153954"/>
    </source>
</evidence>
<organism evidence="2 3">
    <name type="scientific">Euphydryas editha</name>
    <name type="common">Edith's checkerspot</name>
    <dbReference type="NCBI Taxonomy" id="104508"/>
    <lineage>
        <taxon>Eukaryota</taxon>
        <taxon>Metazoa</taxon>
        <taxon>Ecdysozoa</taxon>
        <taxon>Arthropoda</taxon>
        <taxon>Hexapoda</taxon>
        <taxon>Insecta</taxon>
        <taxon>Pterygota</taxon>
        <taxon>Neoptera</taxon>
        <taxon>Endopterygota</taxon>
        <taxon>Lepidoptera</taxon>
        <taxon>Glossata</taxon>
        <taxon>Ditrysia</taxon>
        <taxon>Papilionoidea</taxon>
        <taxon>Nymphalidae</taxon>
        <taxon>Nymphalinae</taxon>
        <taxon>Euphydryas</taxon>
    </lineage>
</organism>